<dbReference type="STRING" id="29655.A0A0K9NN76"/>
<evidence type="ECO:0000313" key="7">
    <source>
        <dbReference type="EMBL" id="KMZ58201.1"/>
    </source>
</evidence>
<feature type="compositionally biased region" description="Basic and acidic residues" evidence="5">
    <location>
        <begin position="124"/>
        <end position="137"/>
    </location>
</feature>
<dbReference type="InterPro" id="IPR007146">
    <property type="entry name" value="Sas10/Utp3/C1D"/>
</dbReference>
<feature type="compositionally biased region" description="Polar residues" evidence="5">
    <location>
        <begin position="661"/>
        <end position="674"/>
    </location>
</feature>
<keyword evidence="4" id="KW-0539">Nucleus</keyword>
<dbReference type="GO" id="GO:0000462">
    <property type="term" value="P:maturation of SSU-rRNA from tricistronic rRNA transcript (SSU-rRNA, 5.8S rRNA, LSU-rRNA)"/>
    <property type="evidence" value="ECO:0000318"/>
    <property type="project" value="GO_Central"/>
</dbReference>
<evidence type="ECO:0000256" key="4">
    <source>
        <dbReference type="ARBA" id="ARBA00023242"/>
    </source>
</evidence>
<dbReference type="GO" id="GO:0032040">
    <property type="term" value="C:small-subunit processome"/>
    <property type="evidence" value="ECO:0000318"/>
    <property type="project" value="GO_Central"/>
</dbReference>
<accession>A0A0K9NN76</accession>
<feature type="compositionally biased region" description="Basic and acidic residues" evidence="5">
    <location>
        <begin position="556"/>
        <end position="586"/>
    </location>
</feature>
<comment type="caution">
    <text evidence="7">The sequence shown here is derived from an EMBL/GenBank/DDBJ whole genome shotgun (WGS) entry which is preliminary data.</text>
</comment>
<evidence type="ECO:0000256" key="5">
    <source>
        <dbReference type="SAM" id="MobiDB-lite"/>
    </source>
</evidence>
<comment type="similarity">
    <text evidence="2">Belongs to the SAS10 family.</text>
</comment>
<dbReference type="AlphaFoldDB" id="A0A0K9NN76"/>
<feature type="region of interest" description="Disordered" evidence="5">
    <location>
        <begin position="116"/>
        <end position="137"/>
    </location>
</feature>
<evidence type="ECO:0000256" key="2">
    <source>
        <dbReference type="ARBA" id="ARBA00010979"/>
    </source>
</evidence>
<name>A0A0K9NN76_ZOSMR</name>
<dbReference type="Proteomes" id="UP000036987">
    <property type="component" value="Unassembled WGS sequence"/>
</dbReference>
<gene>
    <name evidence="7" type="ORF">ZOSMA_79G00440</name>
</gene>
<dbReference type="GO" id="GO:0005730">
    <property type="term" value="C:nucleolus"/>
    <property type="evidence" value="ECO:0000318"/>
    <property type="project" value="GO_Central"/>
</dbReference>
<feature type="compositionally biased region" description="Basic residues" evidence="5">
    <location>
        <begin position="614"/>
        <end position="643"/>
    </location>
</feature>
<organism evidence="7 8">
    <name type="scientific">Zostera marina</name>
    <name type="common">Eelgrass</name>
    <dbReference type="NCBI Taxonomy" id="29655"/>
    <lineage>
        <taxon>Eukaryota</taxon>
        <taxon>Viridiplantae</taxon>
        <taxon>Streptophyta</taxon>
        <taxon>Embryophyta</taxon>
        <taxon>Tracheophyta</taxon>
        <taxon>Spermatophyta</taxon>
        <taxon>Magnoliopsida</taxon>
        <taxon>Liliopsida</taxon>
        <taxon>Zosteraceae</taxon>
        <taxon>Zostera</taxon>
    </lineage>
</organism>
<evidence type="ECO:0000259" key="6">
    <source>
        <dbReference type="Pfam" id="PF09368"/>
    </source>
</evidence>
<protein>
    <submittedName>
        <fullName evidence="7">Putative Something about silencing protein sas10</fullName>
    </submittedName>
</protein>
<dbReference type="OrthoDB" id="1924577at2759"/>
<keyword evidence="3" id="KW-0597">Phosphoprotein</keyword>
<feature type="compositionally biased region" description="Basic residues" evidence="5">
    <location>
        <begin position="1"/>
        <end position="10"/>
    </location>
</feature>
<reference evidence="8" key="1">
    <citation type="journal article" date="2016" name="Nature">
        <title>The genome of the seagrass Zostera marina reveals angiosperm adaptation to the sea.</title>
        <authorList>
            <person name="Olsen J.L."/>
            <person name="Rouze P."/>
            <person name="Verhelst B."/>
            <person name="Lin Y.-C."/>
            <person name="Bayer T."/>
            <person name="Collen J."/>
            <person name="Dattolo E."/>
            <person name="De Paoli E."/>
            <person name="Dittami S."/>
            <person name="Maumus F."/>
            <person name="Michel G."/>
            <person name="Kersting A."/>
            <person name="Lauritano C."/>
            <person name="Lohaus R."/>
            <person name="Toepel M."/>
            <person name="Tonon T."/>
            <person name="Vanneste K."/>
            <person name="Amirebrahimi M."/>
            <person name="Brakel J."/>
            <person name="Bostroem C."/>
            <person name="Chovatia M."/>
            <person name="Grimwood J."/>
            <person name="Jenkins J.W."/>
            <person name="Jueterbock A."/>
            <person name="Mraz A."/>
            <person name="Stam W.T."/>
            <person name="Tice H."/>
            <person name="Bornberg-Bauer E."/>
            <person name="Green P.J."/>
            <person name="Pearson G.A."/>
            <person name="Procaccini G."/>
            <person name="Duarte C.M."/>
            <person name="Schmutz J."/>
            <person name="Reusch T.B.H."/>
            <person name="Van de Peer Y."/>
        </authorList>
    </citation>
    <scope>NUCLEOTIDE SEQUENCE [LARGE SCALE GENOMIC DNA]</scope>
    <source>
        <strain evidence="8">cv. Finnish</strain>
    </source>
</reference>
<feature type="compositionally biased region" description="Basic and acidic residues" evidence="5">
    <location>
        <begin position="43"/>
        <end position="52"/>
    </location>
</feature>
<dbReference type="PANTHER" id="PTHR13237:SF8">
    <property type="entry name" value="SOMETHING ABOUT SILENCING PROTEIN 10"/>
    <property type="match status" value="1"/>
</dbReference>
<feature type="domain" description="Sas10 C-terminal" evidence="6">
    <location>
        <begin position="600"/>
        <end position="672"/>
    </location>
</feature>
<comment type="subcellular location">
    <subcellularLocation>
        <location evidence="1">Nucleus</location>
    </subcellularLocation>
</comment>
<evidence type="ECO:0000313" key="8">
    <source>
        <dbReference type="Proteomes" id="UP000036987"/>
    </source>
</evidence>
<feature type="region of interest" description="Disordered" evidence="5">
    <location>
        <begin position="602"/>
        <end position="674"/>
    </location>
</feature>
<evidence type="ECO:0000256" key="1">
    <source>
        <dbReference type="ARBA" id="ARBA00004123"/>
    </source>
</evidence>
<dbReference type="Pfam" id="PF09368">
    <property type="entry name" value="Sas10"/>
    <property type="match status" value="1"/>
</dbReference>
<feature type="compositionally biased region" description="Acidic residues" evidence="5">
    <location>
        <begin position="61"/>
        <end position="84"/>
    </location>
</feature>
<dbReference type="EMBL" id="LFYR01001977">
    <property type="protein sequence ID" value="KMZ58201.1"/>
    <property type="molecule type" value="Genomic_DNA"/>
</dbReference>
<dbReference type="Pfam" id="PF04000">
    <property type="entry name" value="Sas10_Utp3"/>
    <property type="match status" value="1"/>
</dbReference>
<feature type="region of interest" description="Disordered" evidence="5">
    <location>
        <begin position="531"/>
        <end position="589"/>
    </location>
</feature>
<sequence length="674" mass="76738">MGKRGSKSNKRSGASARFSNSTKKRRDADPGFGGEDDLDDQIDTFHKERDIIPLDINSGDISDDDDAEHPVFDFEDDDSNDSDDSNNKDNDNGDDETVDRLPRFAAKMARQEKYLKQQMGGIDNDIHDMDGESEEEKKMVWGKHKDMYFNADNGDNELTSSDDEDLCAEENEALKMQREKAKSFTLADYGFDEDEIDKDRKESTSKSENKAIEESFTDGIHKRNMCEEVINVKKDVNALSKEDQMNVVYSSAPELVGLLSELKETIAQFETVDGLLSKIKEKEHVREGAVHYIELKRMLLLIYCQAIAFYLLLKSEGHSIRDHPVIARLVEIKNLIEKVKNIDGRIPFDIEEILNNDHANRGYKKSVTSESQYGAIGISTDSYEVPKDLAQEVLENTTLKDKVFQLGRQSKEMLKARTKLEEKLKKNGIYNKLKHDPDRQQTTFSQPPTKRVKIFEDFDDEVAECRSNLLKSSKLSQLVATKMNKPMKLVSGEDDLPIRDDIGERRRKHEIRVLSRAGSGLMDADMTIEHEGQEKKDLNMDQNGSDDDEDDDDDDIGRSEDSEDDFYKQVKGDIISKRSAKAETKKSTPVVISLPETEADGKRHISYQMEKNKGLTRSRKKDTKTPRKKYKIKHQKAVVRRRGQVRDIRKPSGPYGGEGSGINTNISRSVRLNQ</sequence>
<feature type="compositionally biased region" description="Acidic residues" evidence="5">
    <location>
        <begin position="544"/>
        <end position="555"/>
    </location>
</feature>
<evidence type="ECO:0000256" key="3">
    <source>
        <dbReference type="ARBA" id="ARBA00022553"/>
    </source>
</evidence>
<proteinExistence type="inferred from homology"/>
<dbReference type="OMA" id="EEYIRPQ"/>
<feature type="region of interest" description="Disordered" evidence="5">
    <location>
        <begin position="1"/>
        <end position="103"/>
    </location>
</feature>
<dbReference type="PANTHER" id="PTHR13237">
    <property type="entry name" value="SOMETHING ABOUT SILENCING PROTEIN 10-RELATED"/>
    <property type="match status" value="1"/>
</dbReference>
<dbReference type="InterPro" id="IPR018972">
    <property type="entry name" value="Sas10_C_dom"/>
</dbReference>
<keyword evidence="8" id="KW-1185">Reference proteome</keyword>